<dbReference type="Pfam" id="PF18911">
    <property type="entry name" value="PKD_4"/>
    <property type="match status" value="1"/>
</dbReference>
<evidence type="ECO:0000259" key="2">
    <source>
        <dbReference type="PROSITE" id="PS50093"/>
    </source>
</evidence>
<dbReference type="PROSITE" id="PS50093">
    <property type="entry name" value="PKD"/>
    <property type="match status" value="1"/>
</dbReference>
<dbReference type="Pfam" id="PF13585">
    <property type="entry name" value="CHU_C"/>
    <property type="match status" value="1"/>
</dbReference>
<dbReference type="Gene3D" id="2.60.40.10">
    <property type="entry name" value="Immunoglobulins"/>
    <property type="match status" value="1"/>
</dbReference>
<dbReference type="InterPro" id="IPR013783">
    <property type="entry name" value="Ig-like_fold"/>
</dbReference>
<dbReference type="NCBIfam" id="TIGR04131">
    <property type="entry name" value="Bac_Flav_CTERM"/>
    <property type="match status" value="1"/>
</dbReference>
<dbReference type="InterPro" id="IPR011044">
    <property type="entry name" value="Quino_amine_DH_bsu"/>
</dbReference>
<dbReference type="InterPro" id="IPR015943">
    <property type="entry name" value="WD40/YVTN_repeat-like_dom_sf"/>
</dbReference>
<evidence type="ECO:0000313" key="4">
    <source>
        <dbReference type="Proteomes" id="UP000198596"/>
    </source>
</evidence>
<feature type="signal peptide" evidence="1">
    <location>
        <begin position="1"/>
        <end position="20"/>
    </location>
</feature>
<sequence length="928" mass="102638">MKTRLLLVFTVLIFTTSAFAQKEAAIWYFGNYAGLDFNSGSPIALTNGKLNTAEGCTTISDKNGNLLFYTDGSIVYNKSHQVMPNGYGLLGHNSSTQSAIIVPHPSNLNLYYIFTVDQPNPKNVDDNLLNDEDPPNNGLNYTLVDLRLNNGLGDISVKEKNIHLITYNPGDSEEIKFKCSEKITAVQHGDGTSFWVITHFKNTFYSFKISTSGVDKKPIQTTTSLNVSTGGYISNAIGYLKTSPNGKKIAMANTSFKATDELGPKGEIRRNTGNVWLFDFDAATGKISNGFSIVSGINPYGVEFSAKSKKLYVTTNLFRNDDVSLGSLLIQFDLKSANIIGSKTTINSSTNVAGALQLALDEKIYRSGYPSGNDSSDKLSVINNPELDGSNCNYLQNEIDLGGKKAKLGLPPFITSLFLYAFNYEFNCLGESTHFYSNSVEKIDSVLWNFGDGFTSTAIDAYHTYAQAGEYKVTLIKTVNGEEREPLEKAITIYEVPKILSASYKLTQCDTQDSVPTDGLALFNLSLANEPISLGEKDFEVHYYHSIADAENDLTNTQSLPVNYRNSFADELTYAKVSQSNSSCYSIGTVILHANKNILLLPEALHECDLGDGKASFDLERKKDLIKTELTLPSDVRLSFYLTEEDAFIGINELNGPFVSVPKTVFLRAENAEGCYGTGNFEIIVEPSPKINILENVILCEGLVNPSILLNAGILAPATIYDFTYLWSTGETTPTISINKQGEYNVSVKNKSGCTTSRKYIVTMSYLAKINNIIVQDLQQTNQVIVELDNPSDYEYKLHYENGTETSFQNSILFENVPGGFHELIVANRNGCGQTTKSFAVLNAPKFFTPNGDSYNDYWNLKGINSTIYENAIIYIFDRYGKLLKQLSPSSLGWDGNYLKQPLPADDYWFTIKLEDGREAKSHFSLKR</sequence>
<feature type="chain" id="PRO_5011447001" evidence="1">
    <location>
        <begin position="21"/>
        <end position="928"/>
    </location>
</feature>
<dbReference type="InterPro" id="IPR000601">
    <property type="entry name" value="PKD_dom"/>
</dbReference>
<dbReference type="STRING" id="935223.SAMN04488131_10839"/>
<dbReference type="RefSeq" id="WP_091205133.1">
    <property type="nucleotide sequence ID" value="NZ_FONQ01000008.1"/>
</dbReference>
<name>A0A1I2FPD6_9FLAO</name>
<keyword evidence="1" id="KW-0732">Signal</keyword>
<dbReference type="InterPro" id="IPR026341">
    <property type="entry name" value="T9SS_type_B"/>
</dbReference>
<gene>
    <name evidence="3" type="ORF">SAMN04488131_10839</name>
</gene>
<proteinExistence type="predicted"/>
<dbReference type="EMBL" id="FONQ01000008">
    <property type="protein sequence ID" value="SFF06638.1"/>
    <property type="molecule type" value="Genomic_DNA"/>
</dbReference>
<dbReference type="SUPFAM" id="SSF49299">
    <property type="entry name" value="PKD domain"/>
    <property type="match status" value="1"/>
</dbReference>
<dbReference type="Gene3D" id="2.130.10.10">
    <property type="entry name" value="YVTN repeat-like/Quinoprotein amine dehydrogenase"/>
    <property type="match status" value="1"/>
</dbReference>
<feature type="domain" description="PKD" evidence="2">
    <location>
        <begin position="448"/>
        <end position="475"/>
    </location>
</feature>
<dbReference type="CDD" id="cd00146">
    <property type="entry name" value="PKD"/>
    <property type="match status" value="1"/>
</dbReference>
<dbReference type="AlphaFoldDB" id="A0A1I2FPD6"/>
<evidence type="ECO:0000256" key="1">
    <source>
        <dbReference type="SAM" id="SignalP"/>
    </source>
</evidence>
<keyword evidence="4" id="KW-1185">Reference proteome</keyword>
<dbReference type="SUPFAM" id="SSF50969">
    <property type="entry name" value="YVTN repeat-like/Quinoprotein amine dehydrogenase"/>
    <property type="match status" value="1"/>
</dbReference>
<dbReference type="Proteomes" id="UP000198596">
    <property type="component" value="Unassembled WGS sequence"/>
</dbReference>
<reference evidence="4" key="1">
    <citation type="submission" date="2016-10" db="EMBL/GenBank/DDBJ databases">
        <authorList>
            <person name="Varghese N."/>
            <person name="Submissions S."/>
        </authorList>
    </citation>
    <scope>NUCLEOTIDE SEQUENCE [LARGE SCALE GENOMIC DNA]</scope>
    <source>
        <strain evidence="4">CGMCC 1.9227</strain>
    </source>
</reference>
<dbReference type="OrthoDB" id="9765926at2"/>
<protein>
    <submittedName>
        <fullName evidence="3">Gliding motility-associated C-terminal domain-containing protein</fullName>
    </submittedName>
</protein>
<accession>A0A1I2FPD6</accession>
<organism evidence="3 4">
    <name type="scientific">Flavobacterium xueshanense</name>
    <dbReference type="NCBI Taxonomy" id="935223"/>
    <lineage>
        <taxon>Bacteria</taxon>
        <taxon>Pseudomonadati</taxon>
        <taxon>Bacteroidota</taxon>
        <taxon>Flavobacteriia</taxon>
        <taxon>Flavobacteriales</taxon>
        <taxon>Flavobacteriaceae</taxon>
        <taxon>Flavobacterium</taxon>
    </lineage>
</organism>
<dbReference type="InterPro" id="IPR035986">
    <property type="entry name" value="PKD_dom_sf"/>
</dbReference>
<evidence type="ECO:0000313" key="3">
    <source>
        <dbReference type="EMBL" id="SFF06638.1"/>
    </source>
</evidence>